<feature type="compositionally biased region" description="Basic and acidic residues" evidence="1">
    <location>
        <begin position="1"/>
        <end position="10"/>
    </location>
</feature>
<dbReference type="EMBL" id="FOVE01000018">
    <property type="protein sequence ID" value="SFN81549.1"/>
    <property type="molecule type" value="Genomic_DNA"/>
</dbReference>
<evidence type="ECO:0000256" key="2">
    <source>
        <dbReference type="SAM" id="Phobius"/>
    </source>
</evidence>
<keyword evidence="2" id="KW-1133">Transmembrane helix</keyword>
<gene>
    <name evidence="3" type="ORF">SAMN05660284_02322</name>
</gene>
<organism evidence="3 4">
    <name type="scientific">Formivibrio citricus</name>
    <dbReference type="NCBI Taxonomy" id="83765"/>
    <lineage>
        <taxon>Bacteria</taxon>
        <taxon>Pseudomonadati</taxon>
        <taxon>Pseudomonadota</taxon>
        <taxon>Betaproteobacteria</taxon>
        <taxon>Neisseriales</taxon>
        <taxon>Chitinibacteraceae</taxon>
        <taxon>Formivibrio</taxon>
    </lineage>
</organism>
<dbReference type="Gene3D" id="1.25.40.10">
    <property type="entry name" value="Tetratricopeptide repeat domain"/>
    <property type="match status" value="1"/>
</dbReference>
<keyword evidence="4" id="KW-1185">Reference proteome</keyword>
<feature type="transmembrane region" description="Helical" evidence="2">
    <location>
        <begin position="109"/>
        <end position="131"/>
    </location>
</feature>
<keyword evidence="2" id="KW-0812">Transmembrane</keyword>
<accession>A0A1I5C3H3</accession>
<dbReference type="InterPro" id="IPR011990">
    <property type="entry name" value="TPR-like_helical_dom_sf"/>
</dbReference>
<feature type="region of interest" description="Disordered" evidence="1">
    <location>
        <begin position="1"/>
        <end position="27"/>
    </location>
</feature>
<feature type="transmembrane region" description="Helical" evidence="2">
    <location>
        <begin position="72"/>
        <end position="97"/>
    </location>
</feature>
<dbReference type="SUPFAM" id="SSF48452">
    <property type="entry name" value="TPR-like"/>
    <property type="match status" value="1"/>
</dbReference>
<protein>
    <submittedName>
        <fullName evidence="3">Uncharacterized protein</fullName>
    </submittedName>
</protein>
<evidence type="ECO:0000256" key="1">
    <source>
        <dbReference type="SAM" id="MobiDB-lite"/>
    </source>
</evidence>
<sequence length="380" mass="42660">MTENLSRKTGEFQSAETGMHADSRENSMHGFARNPGRAAIFDASLMWLGLAPIILALDAVLITRALQQPVTFTNGVVLLALHALLSLGCAQAIFLSLPDACRHPRRTILGLLFVLAFFIPQVGCFGLRLVLLAVQLWPETDEQGWFGEVTPPEFTLQGDHVAVRFGVGGVRARLSDRDASAENRLEALLAIKSMPQRLSSPLLRTLLNDPEEDLRLLAYGMLDSEEKNINERINQALDEYRRATEPKTDISRRLAFLYWELVYQNLVQGDVKLYALQEAGRFAREVLDVTPSDAGVWVLLGKIRGSSGEWEAAHDALMQGRSLGFPATRLIPYLAEHAFRQRRFDEVKTLLQSMETIAVGDVMQPIFDFWTKDENRHPRH</sequence>
<dbReference type="Proteomes" id="UP000242869">
    <property type="component" value="Unassembled WGS sequence"/>
</dbReference>
<reference evidence="4" key="1">
    <citation type="submission" date="2016-10" db="EMBL/GenBank/DDBJ databases">
        <authorList>
            <person name="Varghese N."/>
            <person name="Submissions S."/>
        </authorList>
    </citation>
    <scope>NUCLEOTIDE SEQUENCE [LARGE SCALE GENOMIC DNA]</scope>
    <source>
        <strain evidence="4">DSM 6150</strain>
    </source>
</reference>
<evidence type="ECO:0000313" key="4">
    <source>
        <dbReference type="Proteomes" id="UP000242869"/>
    </source>
</evidence>
<name>A0A1I5C3H3_9NEIS</name>
<evidence type="ECO:0000313" key="3">
    <source>
        <dbReference type="EMBL" id="SFN81549.1"/>
    </source>
</evidence>
<keyword evidence="2" id="KW-0472">Membrane</keyword>
<feature type="transmembrane region" description="Helical" evidence="2">
    <location>
        <begin position="45"/>
        <end position="66"/>
    </location>
</feature>
<dbReference type="STRING" id="83765.SAMN05660284_02322"/>
<dbReference type="AlphaFoldDB" id="A0A1I5C3H3"/>
<proteinExistence type="predicted"/>